<dbReference type="PANTHER" id="PTHR37981:SF1">
    <property type="entry name" value="SGNH HYDROLASE-TYPE ESTERASE DOMAIN-CONTAINING PROTEIN"/>
    <property type="match status" value="1"/>
</dbReference>
<reference evidence="2 3" key="1">
    <citation type="submission" date="2021-04" db="EMBL/GenBank/DDBJ databases">
        <title>Whole-genome sequencing of Saccharopolyspora endophytica KCTC 19397.</title>
        <authorList>
            <person name="Ay H."/>
            <person name="Saygin H."/>
            <person name="Sahin N."/>
        </authorList>
    </citation>
    <scope>NUCLEOTIDE SEQUENCE [LARGE SCALE GENOMIC DNA]</scope>
    <source>
        <strain evidence="2 3">KCTC 19397</strain>
    </source>
</reference>
<dbReference type="GO" id="GO:0016787">
    <property type="term" value="F:hydrolase activity"/>
    <property type="evidence" value="ECO:0007669"/>
    <property type="project" value="UniProtKB-KW"/>
</dbReference>
<dbReference type="Gene3D" id="3.40.50.1110">
    <property type="entry name" value="SGNH hydrolase"/>
    <property type="match status" value="1"/>
</dbReference>
<dbReference type="Pfam" id="PF13472">
    <property type="entry name" value="Lipase_GDSL_2"/>
    <property type="match status" value="1"/>
</dbReference>
<dbReference type="EMBL" id="JAGPXE010000001">
    <property type="protein sequence ID" value="MBQ0922479.1"/>
    <property type="molecule type" value="Genomic_DNA"/>
</dbReference>
<dbReference type="Proteomes" id="UP000674084">
    <property type="component" value="Unassembled WGS sequence"/>
</dbReference>
<proteinExistence type="predicted"/>
<dbReference type="SUPFAM" id="SSF52266">
    <property type="entry name" value="SGNH hydrolase"/>
    <property type="match status" value="1"/>
</dbReference>
<name>A0ABS5D864_9PSEU</name>
<accession>A0ABS5D864</accession>
<keyword evidence="2" id="KW-0378">Hydrolase</keyword>
<organism evidence="2 3">
    <name type="scientific">Saccharopolyspora endophytica</name>
    <dbReference type="NCBI Taxonomy" id="543886"/>
    <lineage>
        <taxon>Bacteria</taxon>
        <taxon>Bacillati</taxon>
        <taxon>Actinomycetota</taxon>
        <taxon>Actinomycetes</taxon>
        <taxon>Pseudonocardiales</taxon>
        <taxon>Pseudonocardiaceae</taxon>
        <taxon>Saccharopolyspora</taxon>
    </lineage>
</organism>
<sequence length="278" mass="29102">MALLSAGVPAAAQEDAFEYVAMGDSAAAGPLVPGPDPNLLCFRSTSNYPQVAAARLGAQLNDVTCSGAETEDFSGRQHHVLPPQYDALSETTDLVTVTIGGNDISLVQAAVSCLNAFPEPVGSSCADGFTANGDELAERIDAFTPDFEEALEEITDRAPNARVVVVGYGTYLPPGGCYPKQPMWARDADYIQSTVDRLSARLGERARAHGATFVDLGPVSEGHDVCQAPQDKYFEGVVPTSWAAPLHPNANGMTAFGNAVADAVSEASTNRVRAAQAN</sequence>
<dbReference type="InterPro" id="IPR013830">
    <property type="entry name" value="SGNH_hydro"/>
</dbReference>
<dbReference type="InterPro" id="IPR036514">
    <property type="entry name" value="SGNH_hydro_sf"/>
</dbReference>
<dbReference type="CDD" id="cd01823">
    <property type="entry name" value="SEST_like"/>
    <property type="match status" value="1"/>
</dbReference>
<gene>
    <name evidence="2" type="ORF">KBO27_00855</name>
</gene>
<feature type="domain" description="SGNH hydrolase-type esterase" evidence="1">
    <location>
        <begin position="21"/>
        <end position="254"/>
    </location>
</feature>
<dbReference type="PANTHER" id="PTHR37981">
    <property type="entry name" value="LIPASE 2"/>
    <property type="match status" value="1"/>
</dbReference>
<comment type="caution">
    <text evidence="2">The sequence shown here is derived from an EMBL/GenBank/DDBJ whole genome shotgun (WGS) entry which is preliminary data.</text>
</comment>
<keyword evidence="3" id="KW-1185">Reference proteome</keyword>
<evidence type="ECO:0000313" key="3">
    <source>
        <dbReference type="Proteomes" id="UP000674084"/>
    </source>
</evidence>
<dbReference type="InterPro" id="IPR037460">
    <property type="entry name" value="SEST-like"/>
</dbReference>
<evidence type="ECO:0000313" key="2">
    <source>
        <dbReference type="EMBL" id="MBQ0922479.1"/>
    </source>
</evidence>
<evidence type="ECO:0000259" key="1">
    <source>
        <dbReference type="Pfam" id="PF13472"/>
    </source>
</evidence>
<protein>
    <submittedName>
        <fullName evidence="2">SGNH/GDSL hydrolase family protein</fullName>
    </submittedName>
</protein>